<dbReference type="AlphaFoldDB" id="A0A927D1Y8"/>
<dbReference type="PANTHER" id="PTHR36966:SF1">
    <property type="entry name" value="REP-ASSOCIATED TYROSINE TRANSPOSASE"/>
    <property type="match status" value="1"/>
</dbReference>
<name>A0A927D1Y8_9RHOB</name>
<evidence type="ECO:0000313" key="3">
    <source>
        <dbReference type="Proteomes" id="UP000635142"/>
    </source>
</evidence>
<dbReference type="Gene3D" id="3.30.70.1290">
    <property type="entry name" value="Transposase IS200-like"/>
    <property type="match status" value="1"/>
</dbReference>
<dbReference type="PANTHER" id="PTHR36966">
    <property type="entry name" value="REP-ASSOCIATED TYROSINE TRANSPOSASE"/>
    <property type="match status" value="1"/>
</dbReference>
<evidence type="ECO:0000259" key="1">
    <source>
        <dbReference type="SMART" id="SM01321"/>
    </source>
</evidence>
<evidence type="ECO:0000313" key="2">
    <source>
        <dbReference type="EMBL" id="MBD3663615.1"/>
    </source>
</evidence>
<comment type="caution">
    <text evidence="2">The sequence shown here is derived from an EMBL/GenBank/DDBJ whole genome shotgun (WGS) entry which is preliminary data.</text>
</comment>
<dbReference type="NCBIfam" id="NF047646">
    <property type="entry name" value="REP_Tyr_transpos"/>
    <property type="match status" value="1"/>
</dbReference>
<feature type="domain" description="Transposase IS200-like" evidence="1">
    <location>
        <begin position="9"/>
        <end position="132"/>
    </location>
</feature>
<accession>A0A927D1Y8</accession>
<proteinExistence type="predicted"/>
<dbReference type="InterPro" id="IPR002686">
    <property type="entry name" value="Transposase_17"/>
</dbReference>
<dbReference type="GO" id="GO:0006313">
    <property type="term" value="P:DNA transposition"/>
    <property type="evidence" value="ECO:0007669"/>
    <property type="project" value="InterPro"/>
</dbReference>
<dbReference type="GO" id="GO:0043565">
    <property type="term" value="F:sequence-specific DNA binding"/>
    <property type="evidence" value="ECO:0007669"/>
    <property type="project" value="TreeGrafter"/>
</dbReference>
<dbReference type="GO" id="GO:0004803">
    <property type="term" value="F:transposase activity"/>
    <property type="evidence" value="ECO:0007669"/>
    <property type="project" value="InterPro"/>
</dbReference>
<reference evidence="2" key="1">
    <citation type="submission" date="2020-08" db="EMBL/GenBank/DDBJ databases">
        <title>Sulfitobacter aestuariivivens sp. nov., isolated from a tidal flat.</title>
        <authorList>
            <person name="Park S."/>
            <person name="Yoon J.-H."/>
        </authorList>
    </citation>
    <scope>NUCLEOTIDE SEQUENCE</scope>
    <source>
        <strain evidence="2">TSTF-M16</strain>
    </source>
</reference>
<dbReference type="SUPFAM" id="SSF143422">
    <property type="entry name" value="Transposase IS200-like"/>
    <property type="match status" value="1"/>
</dbReference>
<organism evidence="2 3">
    <name type="scientific">Sulfitobacter aestuariivivens</name>
    <dbReference type="NCBI Taxonomy" id="2766981"/>
    <lineage>
        <taxon>Bacteria</taxon>
        <taxon>Pseudomonadati</taxon>
        <taxon>Pseudomonadota</taxon>
        <taxon>Alphaproteobacteria</taxon>
        <taxon>Rhodobacterales</taxon>
        <taxon>Roseobacteraceae</taxon>
        <taxon>Sulfitobacter</taxon>
    </lineage>
</organism>
<dbReference type="InterPro" id="IPR036515">
    <property type="entry name" value="Transposase_17_sf"/>
</dbReference>
<dbReference type="Proteomes" id="UP000635142">
    <property type="component" value="Unassembled WGS sequence"/>
</dbReference>
<gene>
    <name evidence="2" type="ORF">H9Q16_06750</name>
</gene>
<dbReference type="RefSeq" id="WP_191074565.1">
    <property type="nucleotide sequence ID" value="NZ_JACTAG010000001.1"/>
</dbReference>
<dbReference type="SMART" id="SM01321">
    <property type="entry name" value="Y1_Tnp"/>
    <property type="match status" value="1"/>
</dbReference>
<protein>
    <submittedName>
        <fullName evidence="2">Transposase</fullName>
    </submittedName>
</protein>
<dbReference type="InterPro" id="IPR052715">
    <property type="entry name" value="RAYT_transposase"/>
</dbReference>
<sequence length="188" mass="21388">MSFSNQTLLPFSVTFFTARLANRDSMLLTDEISALRAATRRTMLRYPFTIDAIAVLPSAIHTIWHLPPGDSNFALRWRMLKTHFSKAIPDTLSRTPAQSRARAKGIWQTSIWEHPIKCARDFDTHVQMIHTSPVIAGLCKTPQDWAYSSVHRQSVIRPFVPETPRISRPAPNPIIARTFHHEGFAPHP</sequence>
<keyword evidence="3" id="KW-1185">Reference proteome</keyword>
<dbReference type="EMBL" id="JACTAG010000001">
    <property type="protein sequence ID" value="MBD3663615.1"/>
    <property type="molecule type" value="Genomic_DNA"/>
</dbReference>